<dbReference type="AlphaFoldDB" id="A0A1B3ZAN4"/>
<gene>
    <name evidence="1" type="ORF">AWL63_11450</name>
</gene>
<sequence>MLAFLLLFQATTDALPPLPTDWSRLAPIPYVDAPTITAPLVKFVAGEVAAGRCAMQRPSDGHYVVKVDVAALVDQDGILRRAVPRAIDCPTVEQYSAGLVTSFARANLSDGPTAMWYRATLVYDWQG</sequence>
<dbReference type="RefSeq" id="WP_069205048.1">
    <property type="nucleotide sequence ID" value="NZ_CP014168.1"/>
</dbReference>
<dbReference type="KEGG" id="span:AWL63_11450"/>
<dbReference type="OrthoDB" id="7472509at2"/>
<dbReference type="Proteomes" id="UP000094256">
    <property type="component" value="Chromosome"/>
</dbReference>
<organism evidence="1 2">
    <name type="scientific">Sphingomonas panacis</name>
    <dbReference type="NCBI Taxonomy" id="1560345"/>
    <lineage>
        <taxon>Bacteria</taxon>
        <taxon>Pseudomonadati</taxon>
        <taxon>Pseudomonadota</taxon>
        <taxon>Alphaproteobacteria</taxon>
        <taxon>Sphingomonadales</taxon>
        <taxon>Sphingomonadaceae</taxon>
        <taxon>Sphingomonas</taxon>
    </lineage>
</organism>
<dbReference type="STRING" id="1560345.AWL63_11450"/>
<evidence type="ECO:0000313" key="2">
    <source>
        <dbReference type="Proteomes" id="UP000094256"/>
    </source>
</evidence>
<dbReference type="EMBL" id="CP014168">
    <property type="protein sequence ID" value="AOH84493.1"/>
    <property type="molecule type" value="Genomic_DNA"/>
</dbReference>
<evidence type="ECO:0000313" key="1">
    <source>
        <dbReference type="EMBL" id="AOH84493.1"/>
    </source>
</evidence>
<evidence type="ECO:0008006" key="3">
    <source>
        <dbReference type="Google" id="ProtNLM"/>
    </source>
</evidence>
<protein>
    <recommendedName>
        <fullName evidence="3">TonB C-terminal domain-containing protein</fullName>
    </recommendedName>
</protein>
<accession>A0A1B3ZAN4</accession>
<keyword evidence="2" id="KW-1185">Reference proteome</keyword>
<reference evidence="1 2" key="1">
    <citation type="submission" date="2016-01" db="EMBL/GenBank/DDBJ databases">
        <title>Complete genome and mega plasmid sequence of Sphingomonas panacis DCY99 elicits systemic resistance in rice to Xanthomonas oryzae.</title>
        <authorList>
            <person name="Kim Y.J."/>
            <person name="Yang D.C."/>
            <person name="Sing P."/>
        </authorList>
    </citation>
    <scope>NUCLEOTIDE SEQUENCE [LARGE SCALE GENOMIC DNA]</scope>
    <source>
        <strain evidence="1 2">DCY99</strain>
    </source>
</reference>
<name>A0A1B3ZAN4_9SPHN</name>
<proteinExistence type="predicted"/>